<feature type="chain" id="PRO_5026293394" description="Secreted protein" evidence="1">
    <location>
        <begin position="25"/>
        <end position="156"/>
    </location>
</feature>
<sequence length="156" mass="16337">MRRLSTVLAILGLAAFGLAAPAQAAPQGVGCGAEWHGRDGTVRAWQHYDCGGIELGSSTGNDASWADGVGFEVTRFAADWASSVMNSGFIGGRDVVAFYPEAGFGGTRAACLSPNELYADNLTDNYYPGTQLVVNDRIRSHAWTTADACAAGSWLS</sequence>
<dbReference type="KEGG" id="slia:HA039_20770"/>
<keyword evidence="1" id="KW-0732">Signal</keyword>
<evidence type="ECO:0000313" key="3">
    <source>
        <dbReference type="Proteomes" id="UP000501179"/>
    </source>
</evidence>
<dbReference type="EMBL" id="CP050177">
    <property type="protein sequence ID" value="QIQ07043.1"/>
    <property type="molecule type" value="Genomic_DNA"/>
</dbReference>
<gene>
    <name evidence="2" type="ORF">HA039_20770</name>
</gene>
<protein>
    <recommendedName>
        <fullName evidence="4">Secreted protein</fullName>
    </recommendedName>
</protein>
<keyword evidence="3" id="KW-1185">Reference proteome</keyword>
<dbReference type="Proteomes" id="UP000501179">
    <property type="component" value="Chromosome"/>
</dbReference>
<evidence type="ECO:0000313" key="2">
    <source>
        <dbReference type="EMBL" id="QIQ07043.1"/>
    </source>
</evidence>
<accession>A0A6G9H919</accession>
<proteinExistence type="predicted"/>
<feature type="signal peptide" evidence="1">
    <location>
        <begin position="1"/>
        <end position="24"/>
    </location>
</feature>
<organism evidence="2 3">
    <name type="scientific">Streptomyces liangshanensis</name>
    <dbReference type="NCBI Taxonomy" id="2717324"/>
    <lineage>
        <taxon>Bacteria</taxon>
        <taxon>Bacillati</taxon>
        <taxon>Actinomycetota</taxon>
        <taxon>Actinomycetes</taxon>
        <taxon>Kitasatosporales</taxon>
        <taxon>Streptomycetaceae</taxon>
        <taxon>Streptomyces</taxon>
    </lineage>
</organism>
<name>A0A6G9H919_9ACTN</name>
<evidence type="ECO:0000256" key="1">
    <source>
        <dbReference type="SAM" id="SignalP"/>
    </source>
</evidence>
<reference evidence="2 3" key="1">
    <citation type="submission" date="2020-03" db="EMBL/GenBank/DDBJ databases">
        <title>A novel species.</title>
        <authorList>
            <person name="Gao J."/>
        </authorList>
    </citation>
    <scope>NUCLEOTIDE SEQUENCE [LARGE SCALE GENOMIC DNA]</scope>
    <source>
        <strain evidence="2 3">QMT-12</strain>
    </source>
</reference>
<dbReference type="AlphaFoldDB" id="A0A6G9H919"/>
<evidence type="ECO:0008006" key="4">
    <source>
        <dbReference type="Google" id="ProtNLM"/>
    </source>
</evidence>